<dbReference type="CDD" id="cd17875">
    <property type="entry name" value="SRP54_G"/>
    <property type="match status" value="1"/>
</dbReference>
<dbReference type="Pfam" id="PF02978">
    <property type="entry name" value="SRP_SPB"/>
    <property type="match status" value="1"/>
</dbReference>
<dbReference type="CDD" id="cd00519">
    <property type="entry name" value="Lipase_3"/>
    <property type="match status" value="1"/>
</dbReference>
<dbReference type="EMBL" id="JADGIZ020000025">
    <property type="protein sequence ID" value="KAL2915270.1"/>
    <property type="molecule type" value="Genomic_DNA"/>
</dbReference>
<keyword evidence="11" id="KW-0687">Ribonucleoprotein</keyword>
<evidence type="ECO:0000259" key="16">
    <source>
        <dbReference type="PROSITE" id="PS00300"/>
    </source>
</evidence>
<dbReference type="NCBIfam" id="TIGR01425">
    <property type="entry name" value="SRP54_euk"/>
    <property type="match status" value="1"/>
</dbReference>
<evidence type="ECO:0000256" key="14">
    <source>
        <dbReference type="ARBA" id="ARBA00048157"/>
    </source>
</evidence>
<reference evidence="17 18" key="1">
    <citation type="submission" date="2023-09" db="EMBL/GenBank/DDBJ databases">
        <title>Pangenome analysis of Batrachochytrium dendrobatidis and related Chytrids.</title>
        <authorList>
            <person name="Yacoub M.N."/>
            <person name="Stajich J.E."/>
            <person name="James T.Y."/>
        </authorList>
    </citation>
    <scope>NUCLEOTIDE SEQUENCE [LARGE SCALE GENOMIC DNA]</scope>
    <source>
        <strain evidence="17 18">JEL0888</strain>
    </source>
</reference>
<dbReference type="PANTHER" id="PTHR11564">
    <property type="entry name" value="SIGNAL RECOGNITION PARTICLE 54K PROTEIN SRP54"/>
    <property type="match status" value="1"/>
</dbReference>
<dbReference type="SUPFAM" id="SSF52540">
    <property type="entry name" value="P-loop containing nucleoside triphosphate hydrolases"/>
    <property type="match status" value="1"/>
</dbReference>
<keyword evidence="18" id="KW-1185">Reference proteome</keyword>
<protein>
    <recommendedName>
        <fullName evidence="13">signal-recognition-particle GTPase</fullName>
        <ecNumber evidence="13">3.6.5.4</ecNumber>
    </recommendedName>
    <alternativeName>
        <fullName evidence="12">Signal recognition particle 54 kDa protein homolog</fullName>
    </alternativeName>
</protein>
<dbReference type="Proteomes" id="UP001527925">
    <property type="component" value="Unassembled WGS sequence"/>
</dbReference>
<dbReference type="Gene3D" id="3.40.50.300">
    <property type="entry name" value="P-loop containing nucleotide triphosphate hydrolases"/>
    <property type="match status" value="1"/>
</dbReference>
<keyword evidence="10" id="KW-0733">Signal recognition particle</keyword>
<dbReference type="HAMAP" id="MF_00306">
    <property type="entry name" value="SRP54"/>
    <property type="match status" value="1"/>
</dbReference>
<accession>A0ABR4N6Z8</accession>
<keyword evidence="4" id="KW-0963">Cytoplasm</keyword>
<evidence type="ECO:0000256" key="7">
    <source>
        <dbReference type="ARBA" id="ARBA00022824"/>
    </source>
</evidence>
<dbReference type="PROSITE" id="PS00300">
    <property type="entry name" value="SRP54"/>
    <property type="match status" value="1"/>
</dbReference>
<keyword evidence="6 17" id="KW-0378">Hydrolase</keyword>
<dbReference type="InterPro" id="IPR000897">
    <property type="entry name" value="SRP54_GTPase_dom"/>
</dbReference>
<evidence type="ECO:0000256" key="6">
    <source>
        <dbReference type="ARBA" id="ARBA00022801"/>
    </source>
</evidence>
<dbReference type="InterPro" id="IPR022941">
    <property type="entry name" value="SRP54"/>
</dbReference>
<evidence type="ECO:0000256" key="4">
    <source>
        <dbReference type="ARBA" id="ARBA00022490"/>
    </source>
</evidence>
<comment type="caution">
    <text evidence="17">The sequence shown here is derived from an EMBL/GenBank/DDBJ whole genome shotgun (WGS) entry which is preliminary data.</text>
</comment>
<dbReference type="InterPro" id="IPR036891">
    <property type="entry name" value="Signal_recog_part_SRP54_M_sf"/>
</dbReference>
<dbReference type="Gene3D" id="1.20.120.140">
    <property type="entry name" value="Signal recognition particle SRP54, nucleotide-binding domain"/>
    <property type="match status" value="1"/>
</dbReference>
<gene>
    <name evidence="17" type="primary">SRP54</name>
    <name evidence="17" type="ORF">HK105_205135</name>
</gene>
<dbReference type="Pfam" id="PF00448">
    <property type="entry name" value="SRP54"/>
    <property type="match status" value="1"/>
</dbReference>
<dbReference type="Pfam" id="PF02881">
    <property type="entry name" value="SRP54_N"/>
    <property type="match status" value="1"/>
</dbReference>
<dbReference type="InterPro" id="IPR036225">
    <property type="entry name" value="SRP/SRP_N"/>
</dbReference>
<comment type="subcellular location">
    <subcellularLocation>
        <location evidence="2">Cytoplasm</location>
    </subcellularLocation>
    <subcellularLocation>
        <location evidence="1">Endoplasmic reticulum</location>
    </subcellularLocation>
</comment>
<dbReference type="SMART" id="SM00962">
    <property type="entry name" value="SRP54"/>
    <property type="match status" value="1"/>
</dbReference>
<comment type="similarity">
    <text evidence="3">Belongs to the GTP-binding SRP family. SRP54 subfamily.</text>
</comment>
<dbReference type="InterPro" id="IPR027417">
    <property type="entry name" value="P-loop_NTPase"/>
</dbReference>
<evidence type="ECO:0000313" key="18">
    <source>
        <dbReference type="Proteomes" id="UP001527925"/>
    </source>
</evidence>
<dbReference type="InterPro" id="IPR029058">
    <property type="entry name" value="AB_hydrolase_fold"/>
</dbReference>
<dbReference type="SUPFAM" id="SSF47446">
    <property type="entry name" value="Signal peptide-binding domain"/>
    <property type="match status" value="1"/>
</dbReference>
<dbReference type="PANTHER" id="PTHR11564:SF5">
    <property type="entry name" value="SIGNAL RECOGNITION PARTICLE SUBUNIT SRP54"/>
    <property type="match status" value="1"/>
</dbReference>
<dbReference type="EC" id="3.6.5.4" evidence="13"/>
<dbReference type="InterPro" id="IPR002921">
    <property type="entry name" value="Fungal_lipase-type"/>
</dbReference>
<sequence length="921" mass="98875">MLANALSLLSLIAVTASGLAAAAPLESNPLDNTELLIDLYNKQVGFSNAINKRSGVQVDQATMEKLQTYTQYTAAAYCPSVTSGLGWFCGGSCSGRTKDFTVEKAFTYLLGPQTAGYIGYNTRTKQIITAFRGSVTINNWLEDFMLWFQDADNGQLLPSFYGDDKIKLHKGFQESYRQARSLVRSTLASLMQRFPDYELIFTGHSLGAALAIVAATDIYQTTPSIAGRTSVYTYGQPRVGNTAWANYIDNLPFASRIYRVTGYVDVIPGVPFELPGLDYAHNKQQYTNQVGRTVKCDNNGGKAGETLDCNYPQLTIPGALDHVTGYFGFTTALFPPLSVLPHQALGGTVVSAGRVWGHGEEAESAFRKDRQAAMVLAELGKRISGALRSLTTATVIDEQLLDNILKEVCAALLASDVNVRLVQSLRKNIKKIVNLEELAAGVNKRRIIQKAIFDELCRLVDPGVEPFKPTKGRPNVIMFVGLQGSGKTTTCTKLAHYYQRKGFRAALVCTDTFRAGAFDQLKQNATKAKIPYYGSYTESDPVQLALDGVERFKSDGFDVIVVDTSGRHRQETELFAEMKQISAAVQPDNVILVLDGTIGQAADAHARAFRDTVPVGSIVITKMDGHAKGGGAISAVAATGSPIVFIGTGEHIQDLDVFKAQSFVSKMLGMGDLGGLMETVQDLKLENSNLVKNLEQGVFTLRSMQQQMSMMSSLGPLSRVAGMIPGMPPELASQLSDAQGSANLKRIMCMLDSMTDAELDSDGRLFYTQPSRIYRVARGSGVRVGDVEMLLMQTKKMGEMFKTMSGMSKMQQKLGVGPGGQPPRGGIHPAQAAKMQSQMAKMMPQGMMQQLQQMGGMGGLQNMMQQMGLGRGGGGGGGAGGMPDMSALAGMLGGGGGDGPGGLGALANMMGRGAGKTTRRK</sequence>
<evidence type="ECO:0000256" key="13">
    <source>
        <dbReference type="ARBA" id="ARBA00035672"/>
    </source>
</evidence>
<organism evidence="17 18">
    <name type="scientific">Polyrhizophydium stewartii</name>
    <dbReference type="NCBI Taxonomy" id="2732419"/>
    <lineage>
        <taxon>Eukaryota</taxon>
        <taxon>Fungi</taxon>
        <taxon>Fungi incertae sedis</taxon>
        <taxon>Chytridiomycota</taxon>
        <taxon>Chytridiomycota incertae sedis</taxon>
        <taxon>Chytridiomycetes</taxon>
        <taxon>Rhizophydiales</taxon>
        <taxon>Rhizophydiales incertae sedis</taxon>
        <taxon>Polyrhizophydium</taxon>
    </lineage>
</organism>
<keyword evidence="8" id="KW-0694">RNA-binding</keyword>
<evidence type="ECO:0000256" key="11">
    <source>
        <dbReference type="ARBA" id="ARBA00023274"/>
    </source>
</evidence>
<dbReference type="InterPro" id="IPR004125">
    <property type="entry name" value="Signal_recog_particle_SRP54_M"/>
</dbReference>
<evidence type="ECO:0000256" key="5">
    <source>
        <dbReference type="ARBA" id="ARBA00022741"/>
    </source>
</evidence>
<evidence type="ECO:0000256" key="2">
    <source>
        <dbReference type="ARBA" id="ARBA00004496"/>
    </source>
</evidence>
<feature type="domain" description="SRP54-type proteins GTP-binding" evidence="16">
    <location>
        <begin position="642"/>
        <end position="655"/>
    </location>
</feature>
<evidence type="ECO:0000256" key="15">
    <source>
        <dbReference type="SAM" id="SignalP"/>
    </source>
</evidence>
<keyword evidence="7" id="KW-0256">Endoplasmic reticulum</keyword>
<evidence type="ECO:0000256" key="9">
    <source>
        <dbReference type="ARBA" id="ARBA00023134"/>
    </source>
</evidence>
<keyword evidence="9" id="KW-0342">GTP-binding</keyword>
<evidence type="ECO:0000313" key="17">
    <source>
        <dbReference type="EMBL" id="KAL2915270.1"/>
    </source>
</evidence>
<dbReference type="Pfam" id="PF01764">
    <property type="entry name" value="Lipase_3"/>
    <property type="match status" value="1"/>
</dbReference>
<dbReference type="InterPro" id="IPR003593">
    <property type="entry name" value="AAA+_ATPase"/>
</dbReference>
<dbReference type="InterPro" id="IPR013822">
    <property type="entry name" value="Signal_recog_particl_SRP54_hlx"/>
</dbReference>
<dbReference type="GO" id="GO:0016787">
    <property type="term" value="F:hydrolase activity"/>
    <property type="evidence" value="ECO:0007669"/>
    <property type="project" value="UniProtKB-KW"/>
</dbReference>
<dbReference type="InterPro" id="IPR006325">
    <property type="entry name" value="SRP54_euk"/>
</dbReference>
<evidence type="ECO:0000256" key="1">
    <source>
        <dbReference type="ARBA" id="ARBA00004240"/>
    </source>
</evidence>
<dbReference type="SMART" id="SM00963">
    <property type="entry name" value="SRP54_N"/>
    <property type="match status" value="1"/>
</dbReference>
<proteinExistence type="inferred from homology"/>
<dbReference type="Gene3D" id="1.10.260.30">
    <property type="entry name" value="Signal recognition particle, SRP54 subunit, M-domain"/>
    <property type="match status" value="1"/>
</dbReference>
<dbReference type="SUPFAM" id="SSF53474">
    <property type="entry name" value="alpha/beta-Hydrolases"/>
    <property type="match status" value="1"/>
</dbReference>
<evidence type="ECO:0000256" key="8">
    <source>
        <dbReference type="ARBA" id="ARBA00022884"/>
    </source>
</evidence>
<keyword evidence="5" id="KW-0547">Nucleotide-binding</keyword>
<evidence type="ECO:0000256" key="3">
    <source>
        <dbReference type="ARBA" id="ARBA00005450"/>
    </source>
</evidence>
<keyword evidence="15" id="KW-0732">Signal</keyword>
<feature type="signal peptide" evidence="15">
    <location>
        <begin position="1"/>
        <end position="22"/>
    </location>
</feature>
<feature type="chain" id="PRO_5046774520" description="signal-recognition-particle GTPase" evidence="15">
    <location>
        <begin position="23"/>
        <end position="921"/>
    </location>
</feature>
<dbReference type="Gene3D" id="3.40.50.1820">
    <property type="entry name" value="alpha/beta hydrolase"/>
    <property type="match status" value="1"/>
</dbReference>
<dbReference type="SUPFAM" id="SSF47364">
    <property type="entry name" value="Domain of the SRP/SRP receptor G-proteins"/>
    <property type="match status" value="1"/>
</dbReference>
<evidence type="ECO:0000256" key="12">
    <source>
        <dbReference type="ARBA" id="ARBA00034905"/>
    </source>
</evidence>
<dbReference type="InterPro" id="IPR042101">
    <property type="entry name" value="SRP54_N_sf"/>
</dbReference>
<comment type="catalytic activity">
    <reaction evidence="14">
        <text>GTP + H2O = GDP + phosphate + H(+)</text>
        <dbReference type="Rhea" id="RHEA:19669"/>
        <dbReference type="ChEBI" id="CHEBI:15377"/>
        <dbReference type="ChEBI" id="CHEBI:15378"/>
        <dbReference type="ChEBI" id="CHEBI:37565"/>
        <dbReference type="ChEBI" id="CHEBI:43474"/>
        <dbReference type="ChEBI" id="CHEBI:58189"/>
        <dbReference type="EC" id="3.6.5.4"/>
    </reaction>
    <physiologicalReaction direction="left-to-right" evidence="14">
        <dbReference type="Rhea" id="RHEA:19670"/>
    </physiologicalReaction>
</comment>
<evidence type="ECO:0000256" key="10">
    <source>
        <dbReference type="ARBA" id="ARBA00023135"/>
    </source>
</evidence>
<name>A0ABR4N6Z8_9FUNG</name>
<dbReference type="SMART" id="SM00382">
    <property type="entry name" value="AAA"/>
    <property type="match status" value="1"/>
</dbReference>